<evidence type="ECO:0000313" key="2">
    <source>
        <dbReference type="EMBL" id="KAJ1733813.1"/>
    </source>
</evidence>
<organism evidence="2 3">
    <name type="scientific">Coemansia biformis</name>
    <dbReference type="NCBI Taxonomy" id="1286918"/>
    <lineage>
        <taxon>Eukaryota</taxon>
        <taxon>Fungi</taxon>
        <taxon>Fungi incertae sedis</taxon>
        <taxon>Zoopagomycota</taxon>
        <taxon>Kickxellomycotina</taxon>
        <taxon>Kickxellomycetes</taxon>
        <taxon>Kickxellales</taxon>
        <taxon>Kickxellaceae</taxon>
        <taxon>Coemansia</taxon>
    </lineage>
</organism>
<reference evidence="2" key="1">
    <citation type="submission" date="2022-07" db="EMBL/GenBank/DDBJ databases">
        <title>Phylogenomic reconstructions and comparative analyses of Kickxellomycotina fungi.</title>
        <authorList>
            <person name="Reynolds N.K."/>
            <person name="Stajich J.E."/>
            <person name="Barry K."/>
            <person name="Grigoriev I.V."/>
            <person name="Crous P."/>
            <person name="Smith M.E."/>
        </authorList>
    </citation>
    <scope>NUCLEOTIDE SEQUENCE</scope>
    <source>
        <strain evidence="2">BCRC 34381</strain>
    </source>
</reference>
<feature type="region of interest" description="Disordered" evidence="1">
    <location>
        <begin position="14"/>
        <end position="51"/>
    </location>
</feature>
<dbReference type="EMBL" id="JANBOI010000114">
    <property type="protein sequence ID" value="KAJ1733813.1"/>
    <property type="molecule type" value="Genomic_DNA"/>
</dbReference>
<name>A0A9W8D0P9_9FUNG</name>
<accession>A0A9W8D0P9</accession>
<evidence type="ECO:0000256" key="1">
    <source>
        <dbReference type="SAM" id="MobiDB-lite"/>
    </source>
</evidence>
<protein>
    <submittedName>
        <fullName evidence="2">Uncharacterized protein</fullName>
    </submittedName>
</protein>
<comment type="caution">
    <text evidence="2">The sequence shown here is derived from an EMBL/GenBank/DDBJ whole genome shotgun (WGS) entry which is preliminary data.</text>
</comment>
<proteinExistence type="predicted"/>
<dbReference type="OrthoDB" id="63267at2759"/>
<dbReference type="Proteomes" id="UP001143981">
    <property type="component" value="Unassembled WGS sequence"/>
</dbReference>
<keyword evidence="3" id="KW-1185">Reference proteome</keyword>
<dbReference type="AlphaFoldDB" id="A0A9W8D0P9"/>
<gene>
    <name evidence="2" type="ORF">LPJ61_001374</name>
</gene>
<feature type="non-terminal residue" evidence="2">
    <location>
        <position position="103"/>
    </location>
</feature>
<evidence type="ECO:0000313" key="3">
    <source>
        <dbReference type="Proteomes" id="UP001143981"/>
    </source>
</evidence>
<sequence length="103" mass="10549">MAFINKILQKTKYKISERDSGSSSGSPSVEKVGPPTLCTPAEPPVLPALSLTSQPTSYSTLSSQKHVVPSNAPVPLSLTSMATRAASFSAGMHGTGNGGAYAL</sequence>